<feature type="domain" description="ORF6C" evidence="1">
    <location>
        <begin position="111"/>
        <end position="218"/>
    </location>
</feature>
<protein>
    <submittedName>
        <fullName evidence="2">ORF6C domain-containing protein</fullName>
    </submittedName>
</protein>
<dbReference type="InterPro" id="IPR018878">
    <property type="entry name" value="ORF6C_dom"/>
</dbReference>
<evidence type="ECO:0000313" key="2">
    <source>
        <dbReference type="EMBL" id="URN94531.1"/>
    </source>
</evidence>
<gene>
    <name evidence="2" type="ORF">NAG76_22385</name>
</gene>
<reference evidence="2" key="1">
    <citation type="submission" date="2022-05" db="EMBL/GenBank/DDBJ databases">
        <title>Novel bacterial taxa in a minimal lignocellulolytic consortium and its capacity to transform plastics disclosed by genome-resolved metagenomics.</title>
        <authorList>
            <person name="Rodriguez C.A.D."/>
            <person name="Diaz-Garcia L."/>
            <person name="Herrera K."/>
            <person name="Tarazona N.A."/>
            <person name="Sproer C."/>
            <person name="Overmann J."/>
            <person name="Jimenez D.J."/>
        </authorList>
    </citation>
    <scope>NUCLEOTIDE SEQUENCE</scope>
    <source>
        <strain evidence="2">MAG5</strain>
    </source>
</reference>
<dbReference type="EMBL" id="CP097899">
    <property type="protein sequence ID" value="URN94531.1"/>
    <property type="molecule type" value="Genomic_DNA"/>
</dbReference>
<dbReference type="Pfam" id="PF09669">
    <property type="entry name" value="Phage_pRha"/>
    <property type="match status" value="1"/>
</dbReference>
<dbReference type="InterPro" id="IPR014054">
    <property type="entry name" value="Phage_regulatory_Rha"/>
</dbReference>
<evidence type="ECO:0000259" key="1">
    <source>
        <dbReference type="Pfam" id="PF10552"/>
    </source>
</evidence>
<dbReference type="Pfam" id="PF10552">
    <property type="entry name" value="ORF6C"/>
    <property type="match status" value="1"/>
</dbReference>
<organism evidence="2 3">
    <name type="scientific">Candidatus Pristimantibacillus lignocellulolyticus</name>
    <dbReference type="NCBI Taxonomy" id="2994561"/>
    <lineage>
        <taxon>Bacteria</taxon>
        <taxon>Bacillati</taxon>
        <taxon>Bacillota</taxon>
        <taxon>Bacilli</taxon>
        <taxon>Bacillales</taxon>
        <taxon>Paenibacillaceae</taxon>
        <taxon>Candidatus Pristimantibacillus</taxon>
    </lineage>
</organism>
<name>A0A9J6ZEE1_9BACL</name>
<dbReference type="KEGG" id="plig:NAG76_22385"/>
<dbReference type="AlphaFoldDB" id="A0A9J6ZEE1"/>
<evidence type="ECO:0000313" key="3">
    <source>
        <dbReference type="Proteomes" id="UP001056756"/>
    </source>
</evidence>
<dbReference type="Proteomes" id="UP001056756">
    <property type="component" value="Chromosome"/>
</dbReference>
<dbReference type="NCBIfam" id="TIGR02681">
    <property type="entry name" value="phage_pRha"/>
    <property type="match status" value="1"/>
</dbReference>
<proteinExistence type="predicted"/>
<sequence>MNQLVFTQNGQPVTDSLKVAETFGKEHARVMRDIRELECSEEFRVGNFAESTYINAQGRDTPKYIITEQGFAFLAMGYTGKEAARFKELYISEFNKMRDSLNRPYANLTPELQAIFLLDQRTQEIINRVEHIENNTTIDYGQQRELNSLAKQRVFKVIGGNKSPAYADGSLRSKVYKGIWKDYQDYFNVNSYCNTLVADYNRAKQYLTIWTPQGKLLRGIEQTNNQMCIED</sequence>
<accession>A0A9J6ZEE1</accession>